<keyword evidence="5" id="KW-1185">Reference proteome</keyword>
<dbReference type="InterPro" id="IPR000192">
    <property type="entry name" value="Aminotrans_V_dom"/>
</dbReference>
<dbReference type="PANTHER" id="PTHR43586">
    <property type="entry name" value="CYSTEINE DESULFURASE"/>
    <property type="match status" value="1"/>
</dbReference>
<evidence type="ECO:0000259" key="3">
    <source>
        <dbReference type="Pfam" id="PF00266"/>
    </source>
</evidence>
<dbReference type="EMBL" id="FNBG01000008">
    <property type="protein sequence ID" value="SDF29681.1"/>
    <property type="molecule type" value="Genomic_DNA"/>
</dbReference>
<dbReference type="GO" id="GO:0016829">
    <property type="term" value="F:lyase activity"/>
    <property type="evidence" value="ECO:0007669"/>
    <property type="project" value="UniProtKB-KW"/>
</dbReference>
<evidence type="ECO:0000256" key="1">
    <source>
        <dbReference type="ARBA" id="ARBA00001933"/>
    </source>
</evidence>
<dbReference type="Proteomes" id="UP000198972">
    <property type="component" value="Unassembled WGS sequence"/>
</dbReference>
<dbReference type="InterPro" id="IPR015421">
    <property type="entry name" value="PyrdxlP-dep_Trfase_major"/>
</dbReference>
<dbReference type="InterPro" id="IPR015422">
    <property type="entry name" value="PyrdxlP-dep_Trfase_small"/>
</dbReference>
<feature type="domain" description="Aminotransferase class V" evidence="3">
    <location>
        <begin position="51"/>
        <end position="463"/>
    </location>
</feature>
<comment type="cofactor">
    <cofactor evidence="1">
        <name>pyridoxal 5'-phosphate</name>
        <dbReference type="ChEBI" id="CHEBI:597326"/>
    </cofactor>
</comment>
<name>A0A1G7JXV8_9BACL</name>
<dbReference type="SUPFAM" id="SSF53383">
    <property type="entry name" value="PLP-dependent transferases"/>
    <property type="match status" value="1"/>
</dbReference>
<evidence type="ECO:0000256" key="2">
    <source>
        <dbReference type="ARBA" id="ARBA00022898"/>
    </source>
</evidence>
<keyword evidence="2" id="KW-0663">Pyridoxal phosphate</keyword>
<sequence length="513" mass="57695">MLNNKIDPFEARYIPDNCEMLLERYFHPFRHKSIGVEQPYMTHYGKQMMLYADWAASGRLYAPIESVIAESFGPYMANTHTDSSHSGQIISQAYQTARQIIKKHVHANNEDVLLLPGAGMTSAINKLQRLLGLKVPTWLYPFGSSATWKHNDRPVIFVSHMEHHSNHISWEETVGEVIVVDPGSNGEVCPNQLRRALKYFQSRSYKIGAFTACSNVTGLTTPYHSLAKAMHEYGGLCFIDFSASAPYVPINMHPDDPLERLDGITFSPHKFLGGPGSCGVLVLHASLCSNPVPDHAGGGTVEWVNPWGTRRYIRNIEKREDGGTPPILQSIRAALCISLKEKMGLHLIKMREAQLTALLLKGLQQIPNLIVLESDKVDRLGIVSFNIANCHYNLVVKMLSDRYGIQTRGGCSCAGPYGHYLLGIAPAHSHMIEHHIAHGDNSMKPGWVRLSLHPIMTNEEITRIISAIAEIAYHYDLWRYDYHYNYCTNEWTHIHDRSVRLQSSAAIQAMFDL</sequence>
<evidence type="ECO:0000313" key="4">
    <source>
        <dbReference type="EMBL" id="SDF29681.1"/>
    </source>
</evidence>
<gene>
    <name evidence="4" type="ORF">SAMN04488542_108143</name>
</gene>
<proteinExistence type="predicted"/>
<accession>A0A1G7JXV8</accession>
<dbReference type="AlphaFoldDB" id="A0A1G7JXV8"/>
<reference evidence="4 5" key="1">
    <citation type="submission" date="2016-10" db="EMBL/GenBank/DDBJ databases">
        <authorList>
            <person name="de Groot N.N."/>
        </authorList>
    </citation>
    <scope>NUCLEOTIDE SEQUENCE [LARGE SCALE GENOMIC DNA]</scope>
    <source>
        <strain evidence="4 5">DSM 28129</strain>
    </source>
</reference>
<organism evidence="4 5">
    <name type="scientific">Fontibacillus panacisegetis</name>
    <dbReference type="NCBI Taxonomy" id="670482"/>
    <lineage>
        <taxon>Bacteria</taxon>
        <taxon>Bacillati</taxon>
        <taxon>Bacillota</taxon>
        <taxon>Bacilli</taxon>
        <taxon>Bacillales</taxon>
        <taxon>Paenibacillaceae</taxon>
        <taxon>Fontibacillus</taxon>
    </lineage>
</organism>
<dbReference type="InterPro" id="IPR015424">
    <property type="entry name" value="PyrdxlP-dep_Trfase"/>
</dbReference>
<keyword evidence="4" id="KW-0456">Lyase</keyword>
<dbReference type="Gene3D" id="3.90.1150.10">
    <property type="entry name" value="Aspartate Aminotransferase, domain 1"/>
    <property type="match status" value="1"/>
</dbReference>
<evidence type="ECO:0000313" key="5">
    <source>
        <dbReference type="Proteomes" id="UP000198972"/>
    </source>
</evidence>
<dbReference type="PANTHER" id="PTHR43586:SF8">
    <property type="entry name" value="CYSTEINE DESULFURASE 1, CHLOROPLASTIC"/>
    <property type="match status" value="1"/>
</dbReference>
<dbReference type="STRING" id="670482.SAMN04488542_108143"/>
<dbReference type="Pfam" id="PF00266">
    <property type="entry name" value="Aminotran_5"/>
    <property type="match status" value="1"/>
</dbReference>
<dbReference type="Gene3D" id="3.40.640.10">
    <property type="entry name" value="Type I PLP-dependent aspartate aminotransferase-like (Major domain)"/>
    <property type="match status" value="1"/>
</dbReference>
<protein>
    <submittedName>
        <fullName evidence="4">Selenocysteine lyase/Cysteine desulfurase</fullName>
    </submittedName>
</protein>